<dbReference type="PROSITE" id="PS50181">
    <property type="entry name" value="FBOX"/>
    <property type="match status" value="1"/>
</dbReference>
<reference evidence="3 4" key="1">
    <citation type="journal article" date="2013" name="PLoS Genet.">
        <title>Plant-symbiotic fungi as chemical engineers: Multi-genome analysis of the Clavicipitaceae reveals dynamics of alkaloid loci.</title>
        <authorList>
            <person name="Schardl C.L."/>
            <person name="Young C.A."/>
            <person name="Hesse U."/>
            <person name="Amyotte S.G."/>
            <person name="Andreeva K."/>
            <person name="Calie P.J."/>
            <person name="Fleetwood D.J."/>
            <person name="Haws D.C."/>
            <person name="Moore N."/>
            <person name="Oeser B."/>
            <person name="Panaccione D.G."/>
            <person name="Schweri K.K."/>
            <person name="Voisey C.R."/>
            <person name="Farman M.L."/>
            <person name="Jaromczyk J.W."/>
            <person name="Roe B.A."/>
            <person name="O'Sullivan D.M."/>
            <person name="Scott B."/>
            <person name="Tudzynski P."/>
            <person name="An Z."/>
            <person name="Arnaoudova E.G."/>
            <person name="Bullock C.T."/>
            <person name="Charlton N.D."/>
            <person name="Chen L."/>
            <person name="Cox M."/>
            <person name="Dinkins R.D."/>
            <person name="Florea S."/>
            <person name="Glenn A.E."/>
            <person name="Gordon A."/>
            <person name="Gueldener U."/>
            <person name="Harris D.R."/>
            <person name="Hollin W."/>
            <person name="Jaromczyk J."/>
            <person name="Johnson R.D."/>
            <person name="Khan A.K."/>
            <person name="Leistner E."/>
            <person name="Leuchtmann A."/>
            <person name="Li C."/>
            <person name="Liu J."/>
            <person name="Liu J."/>
            <person name="Liu M."/>
            <person name="Mace W."/>
            <person name="Machado C."/>
            <person name="Nagabhyru P."/>
            <person name="Pan J."/>
            <person name="Schmid J."/>
            <person name="Sugawara K."/>
            <person name="Steiner U."/>
            <person name="Takach J.E."/>
            <person name="Tanaka E."/>
            <person name="Webb J.S."/>
            <person name="Wilson E.V."/>
            <person name="Wiseman J.L."/>
            <person name="Yoshida R."/>
            <person name="Zeng Z."/>
        </authorList>
    </citation>
    <scope>NUCLEOTIDE SEQUENCE [LARGE SCALE GENOMIC DNA]</scope>
    <source>
        <strain evidence="3 4">20.1</strain>
    </source>
</reference>
<dbReference type="EMBL" id="CAGA01000014">
    <property type="protein sequence ID" value="CCE29506.1"/>
    <property type="molecule type" value="Genomic_DNA"/>
</dbReference>
<feature type="compositionally biased region" description="Acidic residues" evidence="1">
    <location>
        <begin position="354"/>
        <end position="368"/>
    </location>
</feature>
<dbReference type="InterPro" id="IPR011990">
    <property type="entry name" value="TPR-like_helical_dom_sf"/>
</dbReference>
<dbReference type="SMART" id="SM00256">
    <property type="entry name" value="FBOX"/>
    <property type="match status" value="1"/>
</dbReference>
<gene>
    <name evidence="3" type="ORF">CPUR_03199</name>
</gene>
<dbReference type="Pfam" id="PF12937">
    <property type="entry name" value="F-box-like"/>
    <property type="match status" value="1"/>
</dbReference>
<dbReference type="OrthoDB" id="629492at2759"/>
<dbReference type="Gene3D" id="3.80.10.10">
    <property type="entry name" value="Ribonuclease Inhibitor"/>
    <property type="match status" value="1"/>
</dbReference>
<dbReference type="InterPro" id="IPR032675">
    <property type="entry name" value="LRR_dom_sf"/>
</dbReference>
<dbReference type="SUPFAM" id="SSF52047">
    <property type="entry name" value="RNI-like"/>
    <property type="match status" value="1"/>
</dbReference>
<dbReference type="InterPro" id="IPR036047">
    <property type="entry name" value="F-box-like_dom_sf"/>
</dbReference>
<dbReference type="SUPFAM" id="SSF48452">
    <property type="entry name" value="TPR-like"/>
    <property type="match status" value="1"/>
</dbReference>
<dbReference type="Gene3D" id="1.25.40.10">
    <property type="entry name" value="Tetratricopeptide repeat domain"/>
    <property type="match status" value="1"/>
</dbReference>
<evidence type="ECO:0000259" key="2">
    <source>
        <dbReference type="PROSITE" id="PS50181"/>
    </source>
</evidence>
<name>M1W0I4_CLAP2</name>
<dbReference type="InterPro" id="IPR001810">
    <property type="entry name" value="F-box_dom"/>
</dbReference>
<keyword evidence="4" id="KW-1185">Reference proteome</keyword>
<dbReference type="Proteomes" id="UP000016801">
    <property type="component" value="Unassembled WGS sequence"/>
</dbReference>
<comment type="caution">
    <text evidence="3">The sequence shown here is derived from an EMBL/GenBank/DDBJ whole genome shotgun (WGS) entry which is preliminary data.</text>
</comment>
<proteinExistence type="predicted"/>
<feature type="region of interest" description="Disordered" evidence="1">
    <location>
        <begin position="350"/>
        <end position="370"/>
    </location>
</feature>
<dbReference type="SUPFAM" id="SSF81383">
    <property type="entry name" value="F-box domain"/>
    <property type="match status" value="1"/>
</dbReference>
<protein>
    <recommendedName>
        <fullName evidence="2">F-box domain-containing protein</fullName>
    </recommendedName>
</protein>
<dbReference type="eggNOG" id="ENOG502S69X">
    <property type="taxonomic scope" value="Eukaryota"/>
</dbReference>
<dbReference type="HOGENOM" id="CLU_010622_0_0_1"/>
<sequence length="663" mass="75584">MAGLIQSSRQSYVAATRKQKRALMLVTKAMRSCPCNKGVRRPRCLCKDFQEAAYEGYSIFEEAMHTCNCSVSEKFEKCYNMQHIKALHARSSMYEAMGKLDLAEDDAEWLLELAPRLPDGYLRLGNIARRNENDEYAWNLYTAGLEANKETPVGSSPKLKQLYDARKPLYWDFFRQDPLLLPPEIVTHIFSYLHFLELPVCLRVCKKWNSTLTRPPHCELWRNMVFPDGASPSLEYLEILQLKGLNFPSKEKIWNQLRRVSVESYGVHGYTDTDSPGGFPQTFLQNAASSLEHLDFVGIPTAWCVLVSAIPSIPNLKTLRIGHHDVDIGVDSHFGVGSHFGVYSHFGVHSNHENEDENEDDDEDDDEDDHRKIPLPIIPLAMAFPNLEQLCIGPDVPYLSLDISTSGQDKWEDIWPHLKVFIFDPITDIEPIDVAEKSRATLRYLTRLNSLQYLGLEVKSKDWPCMFSGTYHPLPDLDASQRSEFQNLRCFSSQKLCISPDGARTLLSNAIKANQLTSFDIVFPDGEEPDDHLKGYEWLRGCPSIQTLGCYRYRIEGRRYEEPNDDLLLLPQFLATFPNLRTLHIEHFSSWRTSEITRALFVILRVVTHLKTIYTSVSGDERLAQAARDQGVELITTASSTMPLPRYGARPRMWPIPLSAFGG</sequence>
<dbReference type="Gene3D" id="1.20.1280.50">
    <property type="match status" value="1"/>
</dbReference>
<dbReference type="STRING" id="1111077.M1W0I4"/>
<evidence type="ECO:0000313" key="4">
    <source>
        <dbReference type="Proteomes" id="UP000016801"/>
    </source>
</evidence>
<evidence type="ECO:0000313" key="3">
    <source>
        <dbReference type="EMBL" id="CCE29506.1"/>
    </source>
</evidence>
<evidence type="ECO:0000256" key="1">
    <source>
        <dbReference type="SAM" id="MobiDB-lite"/>
    </source>
</evidence>
<dbReference type="AlphaFoldDB" id="M1W0I4"/>
<accession>M1W0I4</accession>
<organism evidence="3 4">
    <name type="scientific">Claviceps purpurea (strain 20.1)</name>
    <name type="common">Ergot fungus</name>
    <name type="synonym">Sphacelia segetum</name>
    <dbReference type="NCBI Taxonomy" id="1111077"/>
    <lineage>
        <taxon>Eukaryota</taxon>
        <taxon>Fungi</taxon>
        <taxon>Dikarya</taxon>
        <taxon>Ascomycota</taxon>
        <taxon>Pezizomycotina</taxon>
        <taxon>Sordariomycetes</taxon>
        <taxon>Hypocreomycetidae</taxon>
        <taxon>Hypocreales</taxon>
        <taxon>Clavicipitaceae</taxon>
        <taxon>Claviceps</taxon>
    </lineage>
</organism>
<feature type="domain" description="F-box" evidence="2">
    <location>
        <begin position="175"/>
        <end position="224"/>
    </location>
</feature>
<dbReference type="VEuPathDB" id="FungiDB:CPUR_03199"/>